<dbReference type="RefSeq" id="WP_277872502.1">
    <property type="nucleotide sequence ID" value="NZ_LR134117.1"/>
</dbReference>
<gene>
    <name evidence="1" type="ORF">NCTC11214_03649</name>
</gene>
<dbReference type="KEGG" id="sof:NCTC11214_03649"/>
<dbReference type="AlphaFoldDB" id="A0A447KV71"/>
<organism evidence="1 2">
    <name type="scientific">Serratia odorifera</name>
    <dbReference type="NCBI Taxonomy" id="618"/>
    <lineage>
        <taxon>Bacteria</taxon>
        <taxon>Pseudomonadati</taxon>
        <taxon>Pseudomonadota</taxon>
        <taxon>Gammaproteobacteria</taxon>
        <taxon>Enterobacterales</taxon>
        <taxon>Yersiniaceae</taxon>
        <taxon>Serratia</taxon>
    </lineage>
</organism>
<evidence type="ECO:0000313" key="1">
    <source>
        <dbReference type="EMBL" id="VDZ61146.1"/>
    </source>
</evidence>
<sequence>MSNITYVQEYNAIVDVLNQYNAGGQYADETGIQRACHYLWRG</sequence>
<dbReference type="EMBL" id="LR134117">
    <property type="protein sequence ID" value="VDZ61146.1"/>
    <property type="molecule type" value="Genomic_DNA"/>
</dbReference>
<reference evidence="1 2" key="1">
    <citation type="submission" date="2018-12" db="EMBL/GenBank/DDBJ databases">
        <authorList>
            <consortium name="Pathogen Informatics"/>
        </authorList>
    </citation>
    <scope>NUCLEOTIDE SEQUENCE [LARGE SCALE GENOMIC DNA]</scope>
    <source>
        <strain evidence="1 2">NCTC11214</strain>
    </source>
</reference>
<evidence type="ECO:0000313" key="2">
    <source>
        <dbReference type="Proteomes" id="UP000281391"/>
    </source>
</evidence>
<accession>A0A447KV71</accession>
<protein>
    <submittedName>
        <fullName evidence="1">Uncharacterized protein</fullName>
    </submittedName>
</protein>
<name>A0A447KV71_SEROD</name>
<proteinExistence type="predicted"/>
<dbReference type="Proteomes" id="UP000281391">
    <property type="component" value="Chromosome"/>
</dbReference>